<dbReference type="AlphaFoldDB" id="A0A6N8E9K7"/>
<feature type="non-terminal residue" evidence="1">
    <location>
        <position position="1"/>
    </location>
</feature>
<organism evidence="1 5">
    <name type="scientific">Allochromatium palmeri</name>
    <dbReference type="NCBI Taxonomy" id="231048"/>
    <lineage>
        <taxon>Bacteria</taxon>
        <taxon>Pseudomonadati</taxon>
        <taxon>Pseudomonadota</taxon>
        <taxon>Gammaproteobacteria</taxon>
        <taxon>Chromatiales</taxon>
        <taxon>Chromatiaceae</taxon>
        <taxon>Allochromatium</taxon>
    </lineage>
</organism>
<evidence type="ECO:0000313" key="1">
    <source>
        <dbReference type="EMBL" id="MTW20973.1"/>
    </source>
</evidence>
<comment type="caution">
    <text evidence="1">The sequence shown here is derived from an EMBL/GenBank/DDBJ whole genome shotgun (WGS) entry which is preliminary data.</text>
</comment>
<evidence type="ECO:0000313" key="5">
    <source>
        <dbReference type="Proteomes" id="UP000434044"/>
    </source>
</evidence>
<dbReference type="EMBL" id="WNKT01000012">
    <property type="protein sequence ID" value="MTW20973.1"/>
    <property type="molecule type" value="Genomic_DNA"/>
</dbReference>
<gene>
    <name evidence="1" type="ORF">GJ668_07650</name>
    <name evidence="2" type="ORF">GJ668_18765</name>
    <name evidence="3" type="ORF">GJ668_19295</name>
    <name evidence="4" type="ORF">GJ668_19995</name>
</gene>
<name>A0A6N8E9K7_9GAMM</name>
<dbReference type="EMBL" id="WNKT01000092">
    <property type="protein sequence ID" value="MTW23177.1"/>
    <property type="molecule type" value="Genomic_DNA"/>
</dbReference>
<reference evidence="1 5" key="1">
    <citation type="submission" date="2019-11" db="EMBL/GenBank/DDBJ databases">
        <title>Whole-genome sequence of the anaerobic purple sulfur bacterium Allochromatium palmeri DSM 15591.</title>
        <authorList>
            <person name="Kyndt J.A."/>
            <person name="Meyer T.E."/>
        </authorList>
    </citation>
    <scope>NUCLEOTIDE SEQUENCE [LARGE SCALE GENOMIC DNA]</scope>
    <source>
        <strain evidence="1 5">DSM 15591</strain>
    </source>
</reference>
<dbReference type="Proteomes" id="UP000434044">
    <property type="component" value="Unassembled WGS sequence"/>
</dbReference>
<sequence length="44" mass="5346">VQQRLKRPGAWWRLEQAEAMLALRLNRVNGHWEDYWQDLIKQAA</sequence>
<protein>
    <submittedName>
        <fullName evidence="1">ISKra4 family transposase</fullName>
    </submittedName>
</protein>
<evidence type="ECO:0000313" key="2">
    <source>
        <dbReference type="EMBL" id="MTW23087.1"/>
    </source>
</evidence>
<proteinExistence type="predicted"/>
<dbReference type="EMBL" id="WNKT01000072">
    <property type="protein sequence ID" value="MTW23087.1"/>
    <property type="molecule type" value="Genomic_DNA"/>
</dbReference>
<evidence type="ECO:0000313" key="3">
    <source>
        <dbReference type="EMBL" id="MTW23177.1"/>
    </source>
</evidence>
<evidence type="ECO:0000313" key="4">
    <source>
        <dbReference type="EMBL" id="MTW23300.1"/>
    </source>
</evidence>
<keyword evidence="5" id="KW-1185">Reference proteome</keyword>
<accession>A0A6N8E9K7</accession>
<dbReference type="EMBL" id="WNKT01000184">
    <property type="protein sequence ID" value="MTW23300.1"/>
    <property type="molecule type" value="Genomic_DNA"/>
</dbReference>